<evidence type="ECO:0000313" key="3">
    <source>
        <dbReference type="Proteomes" id="UP001190700"/>
    </source>
</evidence>
<evidence type="ECO:0000256" key="1">
    <source>
        <dbReference type="SAM" id="Phobius"/>
    </source>
</evidence>
<proteinExistence type="predicted"/>
<reference evidence="2 3" key="1">
    <citation type="journal article" date="2015" name="Genome Biol. Evol.">
        <title>Comparative Genomics of a Bacterivorous Green Alga Reveals Evolutionary Causalities and Consequences of Phago-Mixotrophic Mode of Nutrition.</title>
        <authorList>
            <person name="Burns J.A."/>
            <person name="Paasch A."/>
            <person name="Narechania A."/>
            <person name="Kim E."/>
        </authorList>
    </citation>
    <scope>NUCLEOTIDE SEQUENCE [LARGE SCALE GENOMIC DNA]</scope>
    <source>
        <strain evidence="2 3">PLY_AMNH</strain>
    </source>
</reference>
<gene>
    <name evidence="2" type="ORF">CYMTET_53366</name>
</gene>
<keyword evidence="1" id="KW-0812">Transmembrane</keyword>
<sequence length="95" mass="10614">MKLLKDLEHVDLSPWAISGLLFFLSPVALAWFLVWHRKRGVSITKEGAITSAPPKNRSLRDLHTEMVGNKGVYGLVYGSKPIHQFTSMHAGDDMP</sequence>
<comment type="caution">
    <text evidence="2">The sequence shown here is derived from an EMBL/GenBank/DDBJ whole genome shotgun (WGS) entry which is preliminary data.</text>
</comment>
<keyword evidence="1" id="KW-1133">Transmembrane helix</keyword>
<feature type="transmembrane region" description="Helical" evidence="1">
    <location>
        <begin position="12"/>
        <end position="35"/>
    </location>
</feature>
<dbReference type="EMBL" id="LGRX02035013">
    <property type="protein sequence ID" value="KAK3236478.1"/>
    <property type="molecule type" value="Genomic_DNA"/>
</dbReference>
<name>A0AAE0BIF0_9CHLO</name>
<keyword evidence="1" id="KW-0472">Membrane</keyword>
<evidence type="ECO:0000313" key="2">
    <source>
        <dbReference type="EMBL" id="KAK3236478.1"/>
    </source>
</evidence>
<dbReference type="AlphaFoldDB" id="A0AAE0BIF0"/>
<keyword evidence="3" id="KW-1185">Reference proteome</keyword>
<accession>A0AAE0BIF0</accession>
<protein>
    <submittedName>
        <fullName evidence="2">Uncharacterized protein</fullName>
    </submittedName>
</protein>
<organism evidence="2 3">
    <name type="scientific">Cymbomonas tetramitiformis</name>
    <dbReference type="NCBI Taxonomy" id="36881"/>
    <lineage>
        <taxon>Eukaryota</taxon>
        <taxon>Viridiplantae</taxon>
        <taxon>Chlorophyta</taxon>
        <taxon>Pyramimonadophyceae</taxon>
        <taxon>Pyramimonadales</taxon>
        <taxon>Pyramimonadaceae</taxon>
        <taxon>Cymbomonas</taxon>
    </lineage>
</organism>
<dbReference type="Proteomes" id="UP001190700">
    <property type="component" value="Unassembled WGS sequence"/>
</dbReference>